<dbReference type="Proteomes" id="UP001195483">
    <property type="component" value="Unassembled WGS sequence"/>
</dbReference>
<keyword evidence="2" id="KW-1185">Reference proteome</keyword>
<comment type="caution">
    <text evidence="1">The sequence shown here is derived from an EMBL/GenBank/DDBJ whole genome shotgun (WGS) entry which is preliminary data.</text>
</comment>
<organism evidence="1 2">
    <name type="scientific">Potamilus streckersoni</name>
    <dbReference type="NCBI Taxonomy" id="2493646"/>
    <lineage>
        <taxon>Eukaryota</taxon>
        <taxon>Metazoa</taxon>
        <taxon>Spiralia</taxon>
        <taxon>Lophotrochozoa</taxon>
        <taxon>Mollusca</taxon>
        <taxon>Bivalvia</taxon>
        <taxon>Autobranchia</taxon>
        <taxon>Heteroconchia</taxon>
        <taxon>Palaeoheterodonta</taxon>
        <taxon>Unionida</taxon>
        <taxon>Unionoidea</taxon>
        <taxon>Unionidae</taxon>
        <taxon>Ambleminae</taxon>
        <taxon>Lampsilini</taxon>
        <taxon>Potamilus</taxon>
    </lineage>
</organism>
<name>A0AAE0T2D2_9BIVA</name>
<protein>
    <submittedName>
        <fullName evidence="1">Uncharacterized protein</fullName>
    </submittedName>
</protein>
<gene>
    <name evidence="1" type="ORF">CHS0354_040534</name>
</gene>
<evidence type="ECO:0000313" key="1">
    <source>
        <dbReference type="EMBL" id="KAK3602469.1"/>
    </source>
</evidence>
<evidence type="ECO:0000313" key="2">
    <source>
        <dbReference type="Proteomes" id="UP001195483"/>
    </source>
</evidence>
<dbReference type="EMBL" id="JAEAOA010002338">
    <property type="protein sequence ID" value="KAK3602469.1"/>
    <property type="molecule type" value="Genomic_DNA"/>
</dbReference>
<dbReference type="Gene3D" id="3.90.1460.10">
    <property type="entry name" value="GTF2I-like"/>
    <property type="match status" value="1"/>
</dbReference>
<dbReference type="InterPro" id="IPR036647">
    <property type="entry name" value="GTF2I-like_rpt_sf"/>
</dbReference>
<reference evidence="1" key="3">
    <citation type="submission" date="2023-05" db="EMBL/GenBank/DDBJ databases">
        <authorList>
            <person name="Smith C.H."/>
        </authorList>
    </citation>
    <scope>NUCLEOTIDE SEQUENCE</scope>
    <source>
        <strain evidence="1">CHS0354</strain>
        <tissue evidence="1">Mantle</tissue>
    </source>
</reference>
<proteinExistence type="predicted"/>
<accession>A0AAE0T2D2</accession>
<reference evidence="1" key="2">
    <citation type="journal article" date="2021" name="Genome Biol. Evol.">
        <title>Developing a high-quality reference genome for a parasitic bivalve with doubly uniparental inheritance (Bivalvia: Unionida).</title>
        <authorList>
            <person name="Smith C.H."/>
        </authorList>
    </citation>
    <scope>NUCLEOTIDE SEQUENCE</scope>
    <source>
        <strain evidence="1">CHS0354</strain>
        <tissue evidence="1">Mantle</tissue>
    </source>
</reference>
<dbReference type="AlphaFoldDB" id="A0AAE0T2D2"/>
<reference evidence="1" key="1">
    <citation type="journal article" date="2021" name="Genome Biol. Evol.">
        <title>A High-Quality Reference Genome for a Parasitic Bivalve with Doubly Uniparental Inheritance (Bivalvia: Unionida).</title>
        <authorList>
            <person name="Smith C.H."/>
        </authorList>
    </citation>
    <scope>NUCLEOTIDE SEQUENCE</scope>
    <source>
        <strain evidence="1">CHS0354</strain>
    </source>
</reference>
<sequence length="117" mass="12717">MVQAHICKGQVVLQLACPGNLVRFCDILGSLGFHVGVLFVDTDGCTGVFGSNRTNGYFLQSGIKDNFASQIQGEKAIGKCQVPYKLTKEGKYKVEVKSLPSGVKFRSTCTFFNTSKN</sequence>